<dbReference type="PANTHER" id="PTHR11668:SF441">
    <property type="entry name" value="SERINE_THREONINE-PROTEIN PHOSPHATASE PP1 ISOZYME 2"/>
    <property type="match status" value="1"/>
</dbReference>
<dbReference type="EMBL" id="CACTIH010007374">
    <property type="protein sequence ID" value="CAA3011703.1"/>
    <property type="molecule type" value="Genomic_DNA"/>
</dbReference>
<name>A0A8S0TZA2_OLEEU</name>
<evidence type="ECO:0000256" key="4">
    <source>
        <dbReference type="ARBA" id="ARBA00023211"/>
    </source>
</evidence>
<evidence type="ECO:0000313" key="7">
    <source>
        <dbReference type="Proteomes" id="UP000594638"/>
    </source>
</evidence>
<dbReference type="GO" id="GO:0005737">
    <property type="term" value="C:cytoplasm"/>
    <property type="evidence" value="ECO:0007669"/>
    <property type="project" value="TreeGrafter"/>
</dbReference>
<evidence type="ECO:0000256" key="1">
    <source>
        <dbReference type="ARBA" id="ARBA00013081"/>
    </source>
</evidence>
<feature type="domain" description="Serine-threonine protein phosphatase N-terminal" evidence="5">
    <location>
        <begin position="89"/>
        <end position="130"/>
    </location>
</feature>
<comment type="caution">
    <text evidence="6">The sequence shown here is derived from an EMBL/GenBank/DDBJ whole genome shotgun (WGS) entry which is preliminary data.</text>
</comment>
<evidence type="ECO:0000313" key="6">
    <source>
        <dbReference type="EMBL" id="CAA3011703.1"/>
    </source>
</evidence>
<evidence type="ECO:0000256" key="2">
    <source>
        <dbReference type="ARBA" id="ARBA00022723"/>
    </source>
</evidence>
<keyword evidence="3" id="KW-0378">Hydrolase</keyword>
<keyword evidence="4" id="KW-0464">Manganese</keyword>
<protein>
    <recommendedName>
        <fullName evidence="1">protein-serine/threonine phosphatase</fullName>
        <ecNumber evidence="1">3.1.3.16</ecNumber>
    </recommendedName>
</protein>
<dbReference type="Pfam" id="PF16891">
    <property type="entry name" value="STPPase_N"/>
    <property type="match status" value="1"/>
</dbReference>
<dbReference type="OrthoDB" id="1693348at2759"/>
<dbReference type="Gramene" id="OE9A041792T1">
    <property type="protein sequence ID" value="OE9A041792C1"/>
    <property type="gene ID" value="OE9A041792"/>
</dbReference>
<dbReference type="InterPro" id="IPR031675">
    <property type="entry name" value="STPPase_N"/>
</dbReference>
<evidence type="ECO:0000259" key="5">
    <source>
        <dbReference type="Pfam" id="PF16891"/>
    </source>
</evidence>
<dbReference type="PANTHER" id="PTHR11668">
    <property type="entry name" value="SERINE/THREONINE PROTEIN PHOSPHATASE"/>
    <property type="match status" value="1"/>
</dbReference>
<dbReference type="AlphaFoldDB" id="A0A8S0TZA2"/>
<dbReference type="GO" id="GO:0005634">
    <property type="term" value="C:nucleus"/>
    <property type="evidence" value="ECO:0007669"/>
    <property type="project" value="TreeGrafter"/>
</dbReference>
<dbReference type="SUPFAM" id="SSF56300">
    <property type="entry name" value="Metallo-dependent phosphatases"/>
    <property type="match status" value="1"/>
</dbReference>
<dbReference type="GO" id="GO:0046872">
    <property type="term" value="F:metal ion binding"/>
    <property type="evidence" value="ECO:0007669"/>
    <property type="project" value="UniProtKB-KW"/>
</dbReference>
<reference evidence="6 7" key="1">
    <citation type="submission" date="2019-12" db="EMBL/GenBank/DDBJ databases">
        <authorList>
            <person name="Alioto T."/>
            <person name="Alioto T."/>
            <person name="Gomez Garrido J."/>
        </authorList>
    </citation>
    <scope>NUCLEOTIDE SEQUENCE [LARGE SCALE GENOMIC DNA]</scope>
</reference>
<dbReference type="GO" id="GO:0004722">
    <property type="term" value="F:protein serine/threonine phosphatase activity"/>
    <property type="evidence" value="ECO:0007669"/>
    <property type="project" value="UniProtKB-EC"/>
</dbReference>
<evidence type="ECO:0000256" key="3">
    <source>
        <dbReference type="ARBA" id="ARBA00022801"/>
    </source>
</evidence>
<dbReference type="EC" id="3.1.3.16" evidence="1"/>
<proteinExistence type="predicted"/>
<keyword evidence="7" id="KW-1185">Reference proteome</keyword>
<gene>
    <name evidence="6" type="ORF">OLEA9_A041792</name>
</gene>
<sequence length="167" mass="19048">MSNNYKNWKILVRVVLRSEHDREVALADSKESSFRSISSSFIFGPDSSFHGQNPQLEAYNFNTGLLGLERWRGQEMAAKGQGIQPAFPDDIINRLLRLRHTSTVRQVQMSEKEIRTVCTASREIFLSQPNFELEAPIKICGNIHSQYGDLLRLLKLGNSLRRPIICS</sequence>
<organism evidence="6 7">
    <name type="scientific">Olea europaea subsp. europaea</name>
    <dbReference type="NCBI Taxonomy" id="158383"/>
    <lineage>
        <taxon>Eukaryota</taxon>
        <taxon>Viridiplantae</taxon>
        <taxon>Streptophyta</taxon>
        <taxon>Embryophyta</taxon>
        <taxon>Tracheophyta</taxon>
        <taxon>Spermatophyta</taxon>
        <taxon>Magnoliopsida</taxon>
        <taxon>eudicotyledons</taxon>
        <taxon>Gunneridae</taxon>
        <taxon>Pentapetalae</taxon>
        <taxon>asterids</taxon>
        <taxon>lamiids</taxon>
        <taxon>Lamiales</taxon>
        <taxon>Oleaceae</taxon>
        <taxon>Oleeae</taxon>
        <taxon>Olea</taxon>
    </lineage>
</organism>
<dbReference type="Gene3D" id="3.60.21.10">
    <property type="match status" value="1"/>
</dbReference>
<keyword evidence="2" id="KW-0479">Metal-binding</keyword>
<accession>A0A8S0TZA2</accession>
<dbReference type="InterPro" id="IPR050341">
    <property type="entry name" value="PP1_catalytic_subunit"/>
</dbReference>
<dbReference type="InterPro" id="IPR029052">
    <property type="entry name" value="Metallo-depent_PP-like"/>
</dbReference>
<dbReference type="Proteomes" id="UP000594638">
    <property type="component" value="Unassembled WGS sequence"/>
</dbReference>